<dbReference type="PANTHER" id="PTHR43400">
    <property type="entry name" value="FUMARATE REDUCTASE"/>
    <property type="match status" value="1"/>
</dbReference>
<evidence type="ECO:0000313" key="6">
    <source>
        <dbReference type="EMBL" id="KAJ5094047.1"/>
    </source>
</evidence>
<proteinExistence type="predicted"/>
<dbReference type="Gene3D" id="3.90.700.10">
    <property type="entry name" value="Succinate dehydrogenase/fumarate reductase flavoprotein, catalytic domain"/>
    <property type="match status" value="1"/>
</dbReference>
<reference evidence="6" key="2">
    <citation type="journal article" date="2023" name="IMA Fungus">
        <title>Comparative genomic study of the Penicillium genus elucidates a diverse pangenome and 15 lateral gene transfer events.</title>
        <authorList>
            <person name="Petersen C."/>
            <person name="Sorensen T."/>
            <person name="Nielsen M.R."/>
            <person name="Sondergaard T.E."/>
            <person name="Sorensen J.L."/>
            <person name="Fitzpatrick D.A."/>
            <person name="Frisvad J.C."/>
            <person name="Nielsen K.L."/>
        </authorList>
    </citation>
    <scope>NUCLEOTIDE SEQUENCE</scope>
    <source>
        <strain evidence="6">IBT 30069</strain>
    </source>
</reference>
<dbReference type="EMBL" id="JAPQKH010000006">
    <property type="protein sequence ID" value="KAJ5094047.1"/>
    <property type="molecule type" value="Genomic_DNA"/>
</dbReference>
<dbReference type="Proteomes" id="UP001149165">
    <property type="component" value="Unassembled WGS sequence"/>
</dbReference>
<comment type="caution">
    <text evidence="6">The sequence shown here is derived from an EMBL/GenBank/DDBJ whole genome shotgun (WGS) entry which is preliminary data.</text>
</comment>
<evidence type="ECO:0000256" key="1">
    <source>
        <dbReference type="ARBA" id="ARBA00001974"/>
    </source>
</evidence>
<gene>
    <name evidence="6" type="ORF">N7456_009908</name>
</gene>
<keyword evidence="2" id="KW-0285">Flavoprotein</keyword>
<dbReference type="InterPro" id="IPR003953">
    <property type="entry name" value="FAD-dep_OxRdtase_2_FAD-bd"/>
</dbReference>
<dbReference type="GO" id="GO:0016491">
    <property type="term" value="F:oxidoreductase activity"/>
    <property type="evidence" value="ECO:0007669"/>
    <property type="project" value="UniProtKB-KW"/>
</dbReference>
<dbReference type="PANTHER" id="PTHR43400:SF7">
    <property type="entry name" value="FAD-DEPENDENT OXIDOREDUCTASE 2 FAD BINDING DOMAIN-CONTAINING PROTEIN"/>
    <property type="match status" value="1"/>
</dbReference>
<evidence type="ECO:0000256" key="2">
    <source>
        <dbReference type="ARBA" id="ARBA00022630"/>
    </source>
</evidence>
<name>A0A9W9F5Q7_9EURO</name>
<keyword evidence="7" id="KW-1185">Reference proteome</keyword>
<evidence type="ECO:0000259" key="5">
    <source>
        <dbReference type="Pfam" id="PF00890"/>
    </source>
</evidence>
<keyword evidence="4" id="KW-0560">Oxidoreductase</keyword>
<organism evidence="6 7">
    <name type="scientific">Penicillium angulare</name>
    <dbReference type="NCBI Taxonomy" id="116970"/>
    <lineage>
        <taxon>Eukaryota</taxon>
        <taxon>Fungi</taxon>
        <taxon>Dikarya</taxon>
        <taxon>Ascomycota</taxon>
        <taxon>Pezizomycotina</taxon>
        <taxon>Eurotiomycetes</taxon>
        <taxon>Eurotiomycetidae</taxon>
        <taxon>Eurotiales</taxon>
        <taxon>Aspergillaceae</taxon>
        <taxon>Penicillium</taxon>
    </lineage>
</organism>
<protein>
    <recommendedName>
        <fullName evidence="5">FAD-dependent oxidoreductase 2 FAD-binding domain-containing protein</fullName>
    </recommendedName>
</protein>
<sequence>MSSLTYDLVIVGSGFAGCMTALNFLETCERLNKPTRVALVEVGKKGERCGASRWTGAFLRMGRGLDFDEDWIQEMIQVSNGQADLEYCRQLAREAKTSVEYVENRGVNFIRHEEKNVLLEFKTNQHFVMPDGGGWAIIKALMKNIEKYENCDIHWETEGRNLLTDQQGRVNGLQVRRANGLLENIYAPDVMLASGGFEGNREMLAKYVGPKTHELQVIAPGLKYNRGQGLNMALQVGADTAGSFDSIHSELVDTRATKPDAVIWGHNYGIVVNGNCERFYDEGKRHLFATFEMIALELWRDHNNKGYFITDATTMTRFRPGWVYESTDQEPIEAKTISELAKKLGLDESKLENTITEFNAACNDRPLDLMKLDGKATTGLKVNKSNWANPINSPPFYAFPVTTQITFTFGGVKVNTNSQVLAPSGTPLPGLWATGELTGLYYNAGVSLAQRLQISKEKAAL</sequence>
<dbReference type="OrthoDB" id="7777654at2759"/>
<dbReference type="SUPFAM" id="SSF56425">
    <property type="entry name" value="Succinate dehydrogenase/fumarate reductase flavoprotein, catalytic domain"/>
    <property type="match status" value="1"/>
</dbReference>
<dbReference type="Pfam" id="PF00890">
    <property type="entry name" value="FAD_binding_2"/>
    <property type="match status" value="1"/>
</dbReference>
<accession>A0A9W9F5Q7</accession>
<evidence type="ECO:0000256" key="3">
    <source>
        <dbReference type="ARBA" id="ARBA00022827"/>
    </source>
</evidence>
<evidence type="ECO:0000256" key="4">
    <source>
        <dbReference type="ARBA" id="ARBA00023002"/>
    </source>
</evidence>
<dbReference type="Gene3D" id="3.50.50.60">
    <property type="entry name" value="FAD/NAD(P)-binding domain"/>
    <property type="match status" value="1"/>
</dbReference>
<evidence type="ECO:0000313" key="7">
    <source>
        <dbReference type="Proteomes" id="UP001149165"/>
    </source>
</evidence>
<reference evidence="6" key="1">
    <citation type="submission" date="2022-11" db="EMBL/GenBank/DDBJ databases">
        <authorList>
            <person name="Petersen C."/>
        </authorList>
    </citation>
    <scope>NUCLEOTIDE SEQUENCE</scope>
    <source>
        <strain evidence="6">IBT 30069</strain>
    </source>
</reference>
<dbReference type="SUPFAM" id="SSF51905">
    <property type="entry name" value="FAD/NAD(P)-binding domain"/>
    <property type="match status" value="1"/>
</dbReference>
<dbReference type="AlphaFoldDB" id="A0A9W9F5Q7"/>
<dbReference type="InterPro" id="IPR036188">
    <property type="entry name" value="FAD/NAD-bd_sf"/>
</dbReference>
<dbReference type="InterPro" id="IPR027477">
    <property type="entry name" value="Succ_DH/fumarate_Rdtase_cat_sf"/>
</dbReference>
<dbReference type="InterPro" id="IPR050315">
    <property type="entry name" value="FAD-oxidoreductase_2"/>
</dbReference>
<feature type="domain" description="FAD-dependent oxidoreductase 2 FAD-binding" evidence="5">
    <location>
        <begin position="7"/>
        <end position="443"/>
    </location>
</feature>
<keyword evidence="3" id="KW-0274">FAD</keyword>
<comment type="cofactor">
    <cofactor evidence="1">
        <name>FAD</name>
        <dbReference type="ChEBI" id="CHEBI:57692"/>
    </cofactor>
</comment>